<feature type="transmembrane region" description="Helical" evidence="1">
    <location>
        <begin position="15"/>
        <end position="32"/>
    </location>
</feature>
<accession>A0ABP9QMN9</accession>
<keyword evidence="1" id="KW-1133">Transmembrane helix</keyword>
<feature type="transmembrane region" description="Helical" evidence="1">
    <location>
        <begin position="84"/>
        <end position="103"/>
    </location>
</feature>
<organism evidence="2 3">
    <name type="scientific">Pseudonocardia eucalypti</name>
    <dbReference type="NCBI Taxonomy" id="648755"/>
    <lineage>
        <taxon>Bacteria</taxon>
        <taxon>Bacillati</taxon>
        <taxon>Actinomycetota</taxon>
        <taxon>Actinomycetes</taxon>
        <taxon>Pseudonocardiales</taxon>
        <taxon>Pseudonocardiaceae</taxon>
        <taxon>Pseudonocardia</taxon>
    </lineage>
</organism>
<name>A0ABP9QMN9_9PSEU</name>
<proteinExistence type="predicted"/>
<feature type="transmembrane region" description="Helical" evidence="1">
    <location>
        <begin position="226"/>
        <end position="252"/>
    </location>
</feature>
<evidence type="ECO:0008006" key="4">
    <source>
        <dbReference type="Google" id="ProtNLM"/>
    </source>
</evidence>
<evidence type="ECO:0000256" key="1">
    <source>
        <dbReference type="SAM" id="Phobius"/>
    </source>
</evidence>
<dbReference type="Proteomes" id="UP001428817">
    <property type="component" value="Unassembled WGS sequence"/>
</dbReference>
<sequence length="255" mass="27744">MADTVLDGSIVGLRGWELFCLVLWLVGLGMLVRFGRSRFLAGIYAGATIGALGWDWILGDAWFFRITFDERFVMLYTLDGRPEPLWAPLSYGFFFGITSLLVLRYRRQLDATLGGWQFVVIPVALGFSDILIEGITTTALGLYRFDYPPEWLAFGVPYTNVLFVAITEGLIMYAARGGTELLERAGLAAVTGGSTRPVAVPDGPGEVATLARPQLTEPPRWQWTPLLLGLIVPAGAIYLGALVTTAVINGVVLPG</sequence>
<feature type="transmembrane region" description="Helical" evidence="1">
    <location>
        <begin position="152"/>
        <end position="175"/>
    </location>
</feature>
<dbReference type="RefSeq" id="WP_185062388.1">
    <property type="nucleotide sequence ID" value="NZ_BAABJP010000030.1"/>
</dbReference>
<gene>
    <name evidence="2" type="ORF">GCM10023321_52920</name>
</gene>
<protein>
    <recommendedName>
        <fullName evidence="4">Carotenoid biosynthesis protein</fullName>
    </recommendedName>
</protein>
<evidence type="ECO:0000313" key="2">
    <source>
        <dbReference type="EMBL" id="GAA5164457.1"/>
    </source>
</evidence>
<feature type="transmembrane region" description="Helical" evidence="1">
    <location>
        <begin position="115"/>
        <end position="132"/>
    </location>
</feature>
<evidence type="ECO:0000313" key="3">
    <source>
        <dbReference type="Proteomes" id="UP001428817"/>
    </source>
</evidence>
<keyword evidence="3" id="KW-1185">Reference proteome</keyword>
<keyword evidence="1" id="KW-0812">Transmembrane</keyword>
<reference evidence="3" key="1">
    <citation type="journal article" date="2019" name="Int. J. Syst. Evol. Microbiol.">
        <title>The Global Catalogue of Microorganisms (GCM) 10K type strain sequencing project: providing services to taxonomists for standard genome sequencing and annotation.</title>
        <authorList>
            <consortium name="The Broad Institute Genomics Platform"/>
            <consortium name="The Broad Institute Genome Sequencing Center for Infectious Disease"/>
            <person name="Wu L."/>
            <person name="Ma J."/>
        </authorList>
    </citation>
    <scope>NUCLEOTIDE SEQUENCE [LARGE SCALE GENOMIC DNA]</scope>
    <source>
        <strain evidence="3">JCM 18303</strain>
    </source>
</reference>
<feature type="transmembrane region" description="Helical" evidence="1">
    <location>
        <begin position="39"/>
        <end position="64"/>
    </location>
</feature>
<comment type="caution">
    <text evidence="2">The sequence shown here is derived from an EMBL/GenBank/DDBJ whole genome shotgun (WGS) entry which is preliminary data.</text>
</comment>
<keyword evidence="1" id="KW-0472">Membrane</keyword>
<dbReference type="EMBL" id="BAABJP010000030">
    <property type="protein sequence ID" value="GAA5164457.1"/>
    <property type="molecule type" value="Genomic_DNA"/>
</dbReference>